<dbReference type="GO" id="GO:0005975">
    <property type="term" value="P:carbohydrate metabolic process"/>
    <property type="evidence" value="ECO:0007669"/>
    <property type="project" value="InterPro"/>
</dbReference>
<feature type="domain" description="Glycosyl hydrolase family 92 N-terminal" evidence="3">
    <location>
        <begin position="75"/>
        <end position="355"/>
    </location>
</feature>
<evidence type="ECO:0000259" key="3">
    <source>
        <dbReference type="Pfam" id="PF17678"/>
    </source>
</evidence>
<dbReference type="AlphaFoldDB" id="A0A061HF75"/>
<dbReference type="GO" id="GO:0000224">
    <property type="term" value="F:peptide-N4-(N-acetyl-beta-glucosaminyl)asparagine amidase activity"/>
    <property type="evidence" value="ECO:0007669"/>
    <property type="project" value="TreeGrafter"/>
</dbReference>
<evidence type="ECO:0008006" key="6">
    <source>
        <dbReference type="Google" id="ProtNLM"/>
    </source>
</evidence>
<dbReference type="EMBL" id="KE361631">
    <property type="protein sequence ID" value="EPQ29296.1"/>
    <property type="molecule type" value="Genomic_DNA"/>
</dbReference>
<dbReference type="InterPro" id="IPR012939">
    <property type="entry name" value="Glyco_hydro_92"/>
</dbReference>
<dbReference type="eggNOG" id="ENOG502QU8M">
    <property type="taxonomic scope" value="Eukaryota"/>
</dbReference>
<dbReference type="Pfam" id="PF17678">
    <property type="entry name" value="Glyco_hydro_92N"/>
    <property type="match status" value="1"/>
</dbReference>
<organism evidence="4 5">
    <name type="scientific">Pseudozyma flocculosa PF-1</name>
    <dbReference type="NCBI Taxonomy" id="1277687"/>
    <lineage>
        <taxon>Eukaryota</taxon>
        <taxon>Fungi</taxon>
        <taxon>Dikarya</taxon>
        <taxon>Basidiomycota</taxon>
        <taxon>Ustilaginomycotina</taxon>
        <taxon>Ustilaginomycetes</taxon>
        <taxon>Ustilaginales</taxon>
        <taxon>Ustilaginaceae</taxon>
        <taxon>Pseudozyma</taxon>
    </lineage>
</organism>
<dbReference type="Pfam" id="PF07971">
    <property type="entry name" value="Glyco_hydro_92"/>
    <property type="match status" value="1"/>
</dbReference>
<dbReference type="GO" id="GO:0030246">
    <property type="term" value="F:carbohydrate binding"/>
    <property type="evidence" value="ECO:0007669"/>
    <property type="project" value="InterPro"/>
</dbReference>
<dbReference type="Gene3D" id="2.70.98.10">
    <property type="match status" value="1"/>
</dbReference>
<dbReference type="InterPro" id="IPR008928">
    <property type="entry name" value="6-hairpin_glycosidase_sf"/>
</dbReference>
<dbReference type="NCBIfam" id="TIGR01180">
    <property type="entry name" value="aman2_put"/>
    <property type="match status" value="1"/>
</dbReference>
<dbReference type="InterPro" id="IPR005887">
    <property type="entry name" value="GH92_a_mannosidase_put"/>
</dbReference>
<feature type="signal peptide" evidence="1">
    <location>
        <begin position="1"/>
        <end position="21"/>
    </location>
</feature>
<dbReference type="GO" id="GO:0005829">
    <property type="term" value="C:cytosol"/>
    <property type="evidence" value="ECO:0007669"/>
    <property type="project" value="TreeGrafter"/>
</dbReference>
<dbReference type="KEGG" id="pfp:PFL1_06864"/>
<protein>
    <recommendedName>
        <fullName evidence="6">Glycoside hydrolase family 92 protein</fullName>
    </recommendedName>
</protein>
<evidence type="ECO:0000313" key="4">
    <source>
        <dbReference type="EMBL" id="EPQ29296.1"/>
    </source>
</evidence>
<name>A0A061HF75_9BASI</name>
<dbReference type="GeneID" id="19320931"/>
<reference evidence="4 5" key="1">
    <citation type="journal article" date="2013" name="Plant Cell">
        <title>The transition from a phytopathogenic smut ancestor to an anamorphic biocontrol agent deciphered by comparative whole-genome analysis.</title>
        <authorList>
            <person name="Lefebvre F."/>
            <person name="Joly D.L."/>
            <person name="Labbe C."/>
            <person name="Teichmann B."/>
            <person name="Linning R."/>
            <person name="Belzile F."/>
            <person name="Bakkeren G."/>
            <person name="Belanger R.R."/>
        </authorList>
    </citation>
    <scope>NUCLEOTIDE SEQUENCE [LARGE SCALE GENOMIC DNA]</scope>
    <source>
        <strain evidence="4 5">PF-1</strain>
    </source>
</reference>
<evidence type="ECO:0000313" key="5">
    <source>
        <dbReference type="Proteomes" id="UP000053664"/>
    </source>
</evidence>
<keyword evidence="1" id="KW-0732">Signal</keyword>
<proteinExistence type="predicted"/>
<evidence type="ECO:0000256" key="1">
    <source>
        <dbReference type="SAM" id="SignalP"/>
    </source>
</evidence>
<gene>
    <name evidence="4" type="ORF">PFL1_06864</name>
</gene>
<dbReference type="PANTHER" id="PTHR12143:SF43">
    <property type="entry name" value="PUTATIVE-RELATED"/>
    <property type="match status" value="1"/>
</dbReference>
<dbReference type="OrthoDB" id="449263at2759"/>
<dbReference type="GO" id="GO:0006516">
    <property type="term" value="P:glycoprotein catabolic process"/>
    <property type="evidence" value="ECO:0007669"/>
    <property type="project" value="TreeGrafter"/>
</dbReference>
<dbReference type="Gene3D" id="1.20.1610.10">
    <property type="entry name" value="alpha-1,2-mannosidases domains"/>
    <property type="match status" value="1"/>
</dbReference>
<dbReference type="HOGENOM" id="CLU_003690_2_1_1"/>
<feature type="chain" id="PRO_5001600007" description="Glycoside hydrolase family 92 protein" evidence="1">
    <location>
        <begin position="22"/>
        <end position="893"/>
    </location>
</feature>
<dbReference type="InterPro" id="IPR050883">
    <property type="entry name" value="PNGase"/>
</dbReference>
<dbReference type="RefSeq" id="XP_007878949.1">
    <property type="nucleotide sequence ID" value="XM_007880758.1"/>
</dbReference>
<dbReference type="InterPro" id="IPR014718">
    <property type="entry name" value="GH-type_carb-bd"/>
</dbReference>
<dbReference type="SUPFAM" id="SSF48208">
    <property type="entry name" value="Six-hairpin glycosidases"/>
    <property type="match status" value="1"/>
</dbReference>
<evidence type="ECO:0000259" key="2">
    <source>
        <dbReference type="Pfam" id="PF07971"/>
    </source>
</evidence>
<dbReference type="Proteomes" id="UP000053664">
    <property type="component" value="Unassembled WGS sequence"/>
</dbReference>
<dbReference type="PANTHER" id="PTHR12143">
    <property type="entry name" value="PEPTIDE N-GLYCANASE PNGASE -RELATED"/>
    <property type="match status" value="1"/>
</dbReference>
<feature type="domain" description="Glycosyl hydrolase family 92" evidence="2">
    <location>
        <begin position="361"/>
        <end position="884"/>
    </location>
</feature>
<dbReference type="GO" id="GO:0005634">
    <property type="term" value="C:nucleus"/>
    <property type="evidence" value="ECO:0007669"/>
    <property type="project" value="TreeGrafter"/>
</dbReference>
<sequence length="893" mass="98880">MRLLFVALLTAALGGPGPSLASQQRHFASSPAPAAVSWSSIPPCHPFCPSSHGSLAQIESRRYPAASLGNLEFTNPLIGTQGPDPSEYGGMVPSLSSPFASTRLIPMTRENKVSGVPYHFNDTSSIGAIISRQPAIWMGDYGHVALWSTARGEDVKLDVHQRAKPFDRERDEYAKVWKYAVRLGGQGPEEEQVVMELAGKSRAHMVQFTYPDLPSTPEAGAAGVMKDEDEHAKGPAISSKSSRASWRGGVEIDVDHGEVSGYNTERMDYRLGPNQALDFKGWYVARIEHQLQGSDQWIAGFASDGHRVDYGTVHTNSSGTTLHPAERARWNDLGVYGYVRLPANVKRARVRIGMSLISKQQAAFNLEDEMPDGTELEDVVQHSIEAWRKKVDRIQVQGGEQRDKTILFTAMVRASVYPAEHAEVVPPEGWKARAAGAMPSASPAPSEHGIPHARQHIATAASTAAAAAAGEERQHHYYSAYTDSVHRVPKGKGTQRYQSFSIWDIYRAQWSTLILFEPERVADMVRSMLDIYDESGRLPMWANLGETNIMIGTHADSLIAEAALKGISGFDADKAWRAVLDDATVPPEREGELRYADREEYTPLEVRAGLSAYEELGYVPLDQWDESTSRTLDYAYDDAAVAVLARLQNRTDEAERFERRSKTRWRNVFDPSTGMACARHSNGSFLPQPLPTPQARQDGFTEGNMFDYTFAVPHDVKGLISYLSPSKLVELLRRHFDEGHNNISNEPSQHIPYLYSYLDRHGDTHRIVRQILGEGYGDREDGITGNEDCGQMSSWYLWNAALGVYPMNPVSGEVVVGGGMAFERVEVRIPPRRAGGEATRLTITAEGLDEGRVYTRGVEVNGQRRGAVLRWQDLVEGGEWAFDIRGETGPWEA</sequence>
<dbReference type="Gene3D" id="1.20.1050.60">
    <property type="entry name" value="alpha-1,2-mannosidase"/>
    <property type="match status" value="1"/>
</dbReference>
<dbReference type="FunFam" id="1.20.1050.60:FF:000001">
    <property type="entry name" value="Putative alpha-1,2-mannosidase"/>
    <property type="match status" value="1"/>
</dbReference>
<accession>A0A061HF75</accession>
<dbReference type="InterPro" id="IPR041371">
    <property type="entry name" value="GH92_N"/>
</dbReference>